<proteinExistence type="predicted"/>
<reference evidence="2" key="1">
    <citation type="journal article" date="2020" name="mSystems">
        <title>Genome- and Community-Level Interaction Insights into Carbon Utilization and Element Cycling Functions of Hydrothermarchaeota in Hydrothermal Sediment.</title>
        <authorList>
            <person name="Zhou Z."/>
            <person name="Liu Y."/>
            <person name="Xu W."/>
            <person name="Pan J."/>
            <person name="Luo Z.H."/>
            <person name="Li M."/>
        </authorList>
    </citation>
    <scope>NUCLEOTIDE SEQUENCE [LARGE SCALE GENOMIC DNA]</scope>
    <source>
        <strain evidence="2">SpSt-258</strain>
    </source>
</reference>
<dbReference type="InterPro" id="IPR028939">
    <property type="entry name" value="P5C_Rdtase_cat_N"/>
</dbReference>
<dbReference type="AlphaFoldDB" id="A0A7V1EIS2"/>
<gene>
    <name evidence="2" type="ORF">ENP86_10035</name>
</gene>
<accession>A0A7V1EIS2</accession>
<dbReference type="InterPro" id="IPR036291">
    <property type="entry name" value="NAD(P)-bd_dom_sf"/>
</dbReference>
<comment type="caution">
    <text evidence="2">The sequence shown here is derived from an EMBL/GenBank/DDBJ whole genome shotgun (WGS) entry which is preliminary data.</text>
</comment>
<name>A0A7V1EIS2_UNCW3</name>
<dbReference type="SUPFAM" id="SSF51735">
    <property type="entry name" value="NAD(P)-binding Rossmann-fold domains"/>
    <property type="match status" value="1"/>
</dbReference>
<organism evidence="2">
    <name type="scientific">candidate division WOR-3 bacterium</name>
    <dbReference type="NCBI Taxonomy" id="2052148"/>
    <lineage>
        <taxon>Bacteria</taxon>
        <taxon>Bacteria division WOR-3</taxon>
    </lineage>
</organism>
<dbReference type="Gene3D" id="3.40.50.720">
    <property type="entry name" value="NAD(P)-binding Rossmann-like Domain"/>
    <property type="match status" value="1"/>
</dbReference>
<protein>
    <recommendedName>
        <fullName evidence="1">Pyrroline-5-carboxylate reductase catalytic N-terminal domain-containing protein</fullName>
    </recommendedName>
</protein>
<feature type="domain" description="Pyrroline-5-carboxylate reductase catalytic N-terminal" evidence="1">
    <location>
        <begin position="2"/>
        <end position="66"/>
    </location>
</feature>
<evidence type="ECO:0000259" key="1">
    <source>
        <dbReference type="Pfam" id="PF03807"/>
    </source>
</evidence>
<evidence type="ECO:0000313" key="2">
    <source>
        <dbReference type="EMBL" id="HDY59868.1"/>
    </source>
</evidence>
<dbReference type="EMBL" id="DSKY01000022">
    <property type="protein sequence ID" value="HDY59868.1"/>
    <property type="molecule type" value="Genomic_DNA"/>
</dbReference>
<dbReference type="Pfam" id="PF03807">
    <property type="entry name" value="F420_oxidored"/>
    <property type="match status" value="1"/>
</dbReference>
<sequence>MKIRLIGYGRVGVTLCNLIKEKNEIIGVYDIKKRKIEEAEKILGLSKNLAYEELIKESEVLFLQLRMTRF</sequence>